<evidence type="ECO:0000313" key="2">
    <source>
        <dbReference type="EMBL" id="OSX74338.1"/>
    </source>
</evidence>
<gene>
    <name evidence="2" type="ORF">BU14_0293s0009</name>
</gene>
<keyword evidence="1" id="KW-0732">Signal</keyword>
<feature type="signal peptide" evidence="1">
    <location>
        <begin position="1"/>
        <end position="39"/>
    </location>
</feature>
<dbReference type="Proteomes" id="UP000218209">
    <property type="component" value="Unassembled WGS sequence"/>
</dbReference>
<keyword evidence="3" id="KW-1185">Reference proteome</keyword>
<protein>
    <submittedName>
        <fullName evidence="2">Uncharacterized protein</fullName>
    </submittedName>
</protein>
<evidence type="ECO:0000256" key="1">
    <source>
        <dbReference type="SAM" id="SignalP"/>
    </source>
</evidence>
<reference evidence="2 3" key="1">
    <citation type="submission" date="2017-03" db="EMBL/GenBank/DDBJ databases">
        <title>WGS assembly of Porphyra umbilicalis.</title>
        <authorList>
            <person name="Brawley S.H."/>
            <person name="Blouin N.A."/>
            <person name="Ficko-Blean E."/>
            <person name="Wheeler G.L."/>
            <person name="Lohr M."/>
            <person name="Goodson H.V."/>
            <person name="Jenkins J.W."/>
            <person name="Blaby-Haas C.E."/>
            <person name="Helliwell K.E."/>
            <person name="Chan C."/>
            <person name="Marriage T."/>
            <person name="Bhattacharya D."/>
            <person name="Klein A.S."/>
            <person name="Badis Y."/>
            <person name="Brodie J."/>
            <person name="Cao Y."/>
            <person name="Collen J."/>
            <person name="Dittami S.M."/>
            <person name="Gachon C.M."/>
            <person name="Green B.R."/>
            <person name="Karpowicz S."/>
            <person name="Kim J.W."/>
            <person name="Kudahl U."/>
            <person name="Lin S."/>
            <person name="Michel G."/>
            <person name="Mittag M."/>
            <person name="Olson B.J."/>
            <person name="Pangilinan J."/>
            <person name="Peng Y."/>
            <person name="Qiu H."/>
            <person name="Shu S."/>
            <person name="Singer J.T."/>
            <person name="Smith A.G."/>
            <person name="Sprecher B.N."/>
            <person name="Wagner V."/>
            <person name="Wang W."/>
            <person name="Wang Z.-Y."/>
            <person name="Yan J."/>
            <person name="Yarish C."/>
            <person name="Zoeuner-Riek S."/>
            <person name="Zhuang Y."/>
            <person name="Zou Y."/>
            <person name="Lindquist E.A."/>
            <person name="Grimwood J."/>
            <person name="Barry K."/>
            <person name="Rokhsar D.S."/>
            <person name="Schmutz J."/>
            <person name="Stiller J.W."/>
            <person name="Grossman A.R."/>
            <person name="Prochnik S.E."/>
        </authorList>
    </citation>
    <scope>NUCLEOTIDE SEQUENCE [LARGE SCALE GENOMIC DNA]</scope>
    <source>
        <strain evidence="2">4086291</strain>
    </source>
</reference>
<sequence>MVVNTITPGHGGGRHLAALTLGAAAVVVAAAAAATLTEAAPTCSRGSRYVAKDGVLSVLATARTDDDSPEWVSFTRNIGTGGTNDDAPMAPQEVIAWKPNRTFTDIQPPGETARLAYPFTVTETGHYRLMMRSAAPFVTEKNDVWLSLNWPRGASAYIRDRSSSGADGNNGPGNNWGLKLTSTQEDSGYLKVYQNRGNNEFNWDSFTVDNNPHIIVSRWLDAGSNHTLRLAARSTTVEVHRLVLFRCDKKDPEGCNDGGASWRAATNAPLSQCA</sequence>
<organism evidence="2 3">
    <name type="scientific">Porphyra umbilicalis</name>
    <name type="common">Purple laver</name>
    <name type="synonym">Red alga</name>
    <dbReference type="NCBI Taxonomy" id="2786"/>
    <lineage>
        <taxon>Eukaryota</taxon>
        <taxon>Rhodophyta</taxon>
        <taxon>Bangiophyceae</taxon>
        <taxon>Bangiales</taxon>
        <taxon>Bangiaceae</taxon>
        <taxon>Porphyra</taxon>
    </lineage>
</organism>
<dbReference type="EMBL" id="KV918951">
    <property type="protein sequence ID" value="OSX74338.1"/>
    <property type="molecule type" value="Genomic_DNA"/>
</dbReference>
<proteinExistence type="predicted"/>
<name>A0A1X6P0F3_PORUM</name>
<feature type="chain" id="PRO_5012032928" evidence="1">
    <location>
        <begin position="40"/>
        <end position="274"/>
    </location>
</feature>
<accession>A0A1X6P0F3</accession>
<dbReference type="AlphaFoldDB" id="A0A1X6P0F3"/>
<evidence type="ECO:0000313" key="3">
    <source>
        <dbReference type="Proteomes" id="UP000218209"/>
    </source>
</evidence>